<organism evidence="2 3">
    <name type="scientific">Arabis nemorensis</name>
    <dbReference type="NCBI Taxonomy" id="586526"/>
    <lineage>
        <taxon>Eukaryota</taxon>
        <taxon>Viridiplantae</taxon>
        <taxon>Streptophyta</taxon>
        <taxon>Embryophyta</taxon>
        <taxon>Tracheophyta</taxon>
        <taxon>Spermatophyta</taxon>
        <taxon>Magnoliopsida</taxon>
        <taxon>eudicotyledons</taxon>
        <taxon>Gunneridae</taxon>
        <taxon>Pentapetalae</taxon>
        <taxon>rosids</taxon>
        <taxon>malvids</taxon>
        <taxon>Brassicales</taxon>
        <taxon>Brassicaceae</taxon>
        <taxon>Arabideae</taxon>
        <taxon>Arabis</taxon>
    </lineage>
</organism>
<comment type="caution">
    <text evidence="2">The sequence shown here is derived from an EMBL/GenBank/DDBJ whole genome shotgun (WGS) entry which is preliminary data.</text>
</comment>
<feature type="compositionally biased region" description="Basic and acidic residues" evidence="1">
    <location>
        <begin position="26"/>
        <end position="35"/>
    </location>
</feature>
<gene>
    <name evidence="2" type="ORF">ANE_LOCUS22103</name>
</gene>
<keyword evidence="3" id="KW-1185">Reference proteome</keyword>
<name>A0A565CDI0_9BRAS</name>
<protein>
    <submittedName>
        <fullName evidence="2">Uncharacterized protein</fullName>
    </submittedName>
</protein>
<dbReference type="EMBL" id="CABITT030000007">
    <property type="protein sequence ID" value="VVB11659.1"/>
    <property type="molecule type" value="Genomic_DNA"/>
</dbReference>
<feature type="region of interest" description="Disordered" evidence="1">
    <location>
        <begin position="1"/>
        <end position="43"/>
    </location>
</feature>
<sequence length="74" mass="7477">MNGEKGLDKLGNVEMAGGGGSTVAEGKMEDSHGDRFSGVGDEIQYSGCGEMEMTTRSLHGGSLVLGRGGDEIGG</sequence>
<evidence type="ECO:0000313" key="3">
    <source>
        <dbReference type="Proteomes" id="UP000489600"/>
    </source>
</evidence>
<dbReference type="Proteomes" id="UP000489600">
    <property type="component" value="Unassembled WGS sequence"/>
</dbReference>
<evidence type="ECO:0000313" key="2">
    <source>
        <dbReference type="EMBL" id="VVB11659.1"/>
    </source>
</evidence>
<reference evidence="2" key="1">
    <citation type="submission" date="2019-07" db="EMBL/GenBank/DDBJ databases">
        <authorList>
            <person name="Dittberner H."/>
        </authorList>
    </citation>
    <scope>NUCLEOTIDE SEQUENCE [LARGE SCALE GENOMIC DNA]</scope>
</reference>
<proteinExistence type="predicted"/>
<evidence type="ECO:0000256" key="1">
    <source>
        <dbReference type="SAM" id="MobiDB-lite"/>
    </source>
</evidence>
<accession>A0A565CDI0</accession>
<dbReference type="AlphaFoldDB" id="A0A565CDI0"/>